<gene>
    <name evidence="2" type="ORF">DWW10_16010</name>
</gene>
<dbReference type="Gene3D" id="3.40.50.2000">
    <property type="entry name" value="Glycogen Phosphorylase B"/>
    <property type="match status" value="2"/>
</dbReference>
<sequence length="380" mass="44330">MKIIYLFPALDTVGGADRVITEKVNYFAEVFGYEMYVVTAHQNNVPFFFPLSPKVKHIDLNVNFNRQYGLPIWKRAYVYLTLLHEYRQKLKKLLFTIRPDFTITTISRDIDFLHSIQDGSKKIAEAHIAKPFIRNLHKMANEGFVYKIIGKIWTHKLEQAIKSFDALVVLTQYDAESWRKTKKAVVIPNSMPFYPQETSSCMSKKVISVGRYDEQKGYDMLIDAWEVVYRTYPDWHLFIYGDGVLKKDFEQSIKQKHLEQNIILCAPVKDIEQKYLESSMYVMSSRFEGFGMVLIEAMACGLPCISFDCPHGPSDIIKDEIDGLLVENGNVQLLSQKICRLIQDDTLRQQMGIHARKNVLRYSKENIMQQWKDLFERLLH</sequence>
<dbReference type="SUPFAM" id="SSF53756">
    <property type="entry name" value="UDP-Glycosyltransferase/glycogen phosphorylase"/>
    <property type="match status" value="1"/>
</dbReference>
<dbReference type="EMBL" id="QRZF01000011">
    <property type="protein sequence ID" value="RGV51605.1"/>
    <property type="molecule type" value="Genomic_DNA"/>
</dbReference>
<evidence type="ECO:0000259" key="1">
    <source>
        <dbReference type="Pfam" id="PF00534"/>
    </source>
</evidence>
<dbReference type="PANTHER" id="PTHR12526">
    <property type="entry name" value="GLYCOSYLTRANSFERASE"/>
    <property type="match status" value="1"/>
</dbReference>
<dbReference type="AlphaFoldDB" id="A0A412Y2E4"/>
<accession>A0A412Y2E4</accession>
<dbReference type="InterPro" id="IPR001296">
    <property type="entry name" value="Glyco_trans_1"/>
</dbReference>
<dbReference type="Proteomes" id="UP000283850">
    <property type="component" value="Unassembled WGS sequence"/>
</dbReference>
<proteinExistence type="predicted"/>
<protein>
    <submittedName>
        <fullName evidence="2">Glycosyltransferase family 4 protein</fullName>
    </submittedName>
</protein>
<dbReference type="Pfam" id="PF00534">
    <property type="entry name" value="Glycos_transf_1"/>
    <property type="match status" value="1"/>
</dbReference>
<dbReference type="PANTHER" id="PTHR12526:SF630">
    <property type="entry name" value="GLYCOSYLTRANSFERASE"/>
    <property type="match status" value="1"/>
</dbReference>
<reference evidence="2 3" key="1">
    <citation type="submission" date="2018-08" db="EMBL/GenBank/DDBJ databases">
        <title>A genome reference for cultivated species of the human gut microbiota.</title>
        <authorList>
            <person name="Zou Y."/>
            <person name="Xue W."/>
            <person name="Luo G."/>
        </authorList>
    </citation>
    <scope>NUCLEOTIDE SEQUENCE [LARGE SCALE GENOMIC DNA]</scope>
    <source>
        <strain evidence="2 3">AF14-32</strain>
    </source>
</reference>
<organism evidence="2 3">
    <name type="scientific">Bacteroides intestinalis</name>
    <dbReference type="NCBI Taxonomy" id="329854"/>
    <lineage>
        <taxon>Bacteria</taxon>
        <taxon>Pseudomonadati</taxon>
        <taxon>Bacteroidota</taxon>
        <taxon>Bacteroidia</taxon>
        <taxon>Bacteroidales</taxon>
        <taxon>Bacteroidaceae</taxon>
        <taxon>Bacteroides</taxon>
    </lineage>
</organism>
<evidence type="ECO:0000313" key="2">
    <source>
        <dbReference type="EMBL" id="RGV51605.1"/>
    </source>
</evidence>
<feature type="domain" description="Glycosyl transferase family 1" evidence="1">
    <location>
        <begin position="203"/>
        <end position="357"/>
    </location>
</feature>
<dbReference type="RefSeq" id="WP_118421821.1">
    <property type="nucleotide sequence ID" value="NZ_QRZF01000011.1"/>
</dbReference>
<comment type="caution">
    <text evidence="2">The sequence shown here is derived from an EMBL/GenBank/DDBJ whole genome shotgun (WGS) entry which is preliminary data.</text>
</comment>
<evidence type="ECO:0000313" key="3">
    <source>
        <dbReference type="Proteomes" id="UP000283850"/>
    </source>
</evidence>
<keyword evidence="2" id="KW-0808">Transferase</keyword>
<dbReference type="CDD" id="cd03820">
    <property type="entry name" value="GT4_AmsD-like"/>
    <property type="match status" value="1"/>
</dbReference>
<name>A0A412Y2E4_9BACE</name>
<dbReference type="GO" id="GO:0016757">
    <property type="term" value="F:glycosyltransferase activity"/>
    <property type="evidence" value="ECO:0007669"/>
    <property type="project" value="InterPro"/>
</dbReference>